<dbReference type="AlphaFoldDB" id="A0A0V1LND7"/>
<organism evidence="1 2">
    <name type="scientific">Trichinella nativa</name>
    <dbReference type="NCBI Taxonomy" id="6335"/>
    <lineage>
        <taxon>Eukaryota</taxon>
        <taxon>Metazoa</taxon>
        <taxon>Ecdysozoa</taxon>
        <taxon>Nematoda</taxon>
        <taxon>Enoplea</taxon>
        <taxon>Dorylaimia</taxon>
        <taxon>Trichinellida</taxon>
        <taxon>Trichinellidae</taxon>
        <taxon>Trichinella</taxon>
    </lineage>
</organism>
<sequence>MQIFHRGFDISSRKRFRFVNVLKSSYSRTCLPQNVISEFSNNCHSSNDEMTISLITEVFICLAKLPINFHFKKSALVK</sequence>
<evidence type="ECO:0000313" key="1">
    <source>
        <dbReference type="EMBL" id="KRZ60903.1"/>
    </source>
</evidence>
<keyword evidence="2" id="KW-1185">Reference proteome</keyword>
<accession>A0A0V1LND7</accession>
<dbReference type="Proteomes" id="UP000054721">
    <property type="component" value="Unassembled WGS sequence"/>
</dbReference>
<protein>
    <submittedName>
        <fullName evidence="1">Uncharacterized protein</fullName>
    </submittedName>
</protein>
<proteinExistence type="predicted"/>
<gene>
    <name evidence="1" type="ORF">T02_13542</name>
</gene>
<reference evidence="1 2" key="1">
    <citation type="submission" date="2015-05" db="EMBL/GenBank/DDBJ databases">
        <title>Evolution of Trichinella species and genotypes.</title>
        <authorList>
            <person name="Korhonen P.K."/>
            <person name="Edoardo P."/>
            <person name="Giuseppe L.R."/>
            <person name="Gasser R.B."/>
        </authorList>
    </citation>
    <scope>NUCLEOTIDE SEQUENCE [LARGE SCALE GENOMIC DNA]</scope>
    <source>
        <strain evidence="1">ISS10</strain>
    </source>
</reference>
<name>A0A0V1LND7_9BILA</name>
<evidence type="ECO:0000313" key="2">
    <source>
        <dbReference type="Proteomes" id="UP000054721"/>
    </source>
</evidence>
<dbReference type="EMBL" id="JYDW01000024">
    <property type="protein sequence ID" value="KRZ60903.1"/>
    <property type="molecule type" value="Genomic_DNA"/>
</dbReference>
<comment type="caution">
    <text evidence="1">The sequence shown here is derived from an EMBL/GenBank/DDBJ whole genome shotgun (WGS) entry which is preliminary data.</text>
</comment>